<evidence type="ECO:0000313" key="8">
    <source>
        <dbReference type="Proteomes" id="UP000318741"/>
    </source>
</evidence>
<dbReference type="AlphaFoldDB" id="A0A517PEI7"/>
<organism evidence="7 8">
    <name type="scientific">Alienimonas californiensis</name>
    <dbReference type="NCBI Taxonomy" id="2527989"/>
    <lineage>
        <taxon>Bacteria</taxon>
        <taxon>Pseudomonadati</taxon>
        <taxon>Planctomycetota</taxon>
        <taxon>Planctomycetia</taxon>
        <taxon>Planctomycetales</taxon>
        <taxon>Planctomycetaceae</taxon>
        <taxon>Alienimonas</taxon>
    </lineage>
</organism>
<dbReference type="GO" id="GO:1990281">
    <property type="term" value="C:efflux pump complex"/>
    <property type="evidence" value="ECO:0007669"/>
    <property type="project" value="TreeGrafter"/>
</dbReference>
<feature type="compositionally biased region" description="Pro residues" evidence="6">
    <location>
        <begin position="760"/>
        <end position="771"/>
    </location>
</feature>
<keyword evidence="4" id="KW-0472">Membrane</keyword>
<evidence type="ECO:0000256" key="3">
    <source>
        <dbReference type="ARBA" id="ARBA00022692"/>
    </source>
</evidence>
<evidence type="ECO:0000256" key="2">
    <source>
        <dbReference type="ARBA" id="ARBA00022452"/>
    </source>
</evidence>
<dbReference type="GO" id="GO:0015288">
    <property type="term" value="F:porin activity"/>
    <property type="evidence" value="ECO:0007669"/>
    <property type="project" value="TreeGrafter"/>
</dbReference>
<evidence type="ECO:0000256" key="4">
    <source>
        <dbReference type="ARBA" id="ARBA00023136"/>
    </source>
</evidence>
<proteinExistence type="predicted"/>
<dbReference type="KEGG" id="acaf:CA12_39150"/>
<evidence type="ECO:0000256" key="6">
    <source>
        <dbReference type="SAM" id="MobiDB-lite"/>
    </source>
</evidence>
<evidence type="ECO:0000256" key="1">
    <source>
        <dbReference type="ARBA" id="ARBA00004442"/>
    </source>
</evidence>
<name>A0A517PEI7_9PLAN</name>
<feature type="compositionally biased region" description="Pro residues" evidence="6">
    <location>
        <begin position="793"/>
        <end position="824"/>
    </location>
</feature>
<dbReference type="OrthoDB" id="229865at2"/>
<dbReference type="SUPFAM" id="SSF56954">
    <property type="entry name" value="Outer membrane efflux proteins (OEP)"/>
    <property type="match status" value="1"/>
</dbReference>
<keyword evidence="3" id="KW-0812">Transmembrane</keyword>
<evidence type="ECO:0000256" key="5">
    <source>
        <dbReference type="ARBA" id="ARBA00023237"/>
    </source>
</evidence>
<keyword evidence="5" id="KW-0998">Cell outer membrane</keyword>
<dbReference type="GO" id="GO:0015562">
    <property type="term" value="F:efflux transmembrane transporter activity"/>
    <property type="evidence" value="ECO:0007669"/>
    <property type="project" value="InterPro"/>
</dbReference>
<dbReference type="RefSeq" id="WP_145360784.1">
    <property type="nucleotide sequence ID" value="NZ_CP036265.1"/>
</dbReference>
<dbReference type="PANTHER" id="PTHR30026:SF23">
    <property type="entry name" value="TO APRF-PUTATIVE OUTER MEMBRANE EFFLUX PROTEIN OR SECRETED ALKALINE PHOSPHATASE-RELATED"/>
    <property type="match status" value="1"/>
</dbReference>
<feature type="region of interest" description="Disordered" evidence="6">
    <location>
        <begin position="745"/>
        <end position="849"/>
    </location>
</feature>
<protein>
    <submittedName>
        <fullName evidence="7">Outer membrane efflux protein</fullName>
    </submittedName>
</protein>
<accession>A0A517PEI7</accession>
<dbReference type="PRINTS" id="PR01217">
    <property type="entry name" value="PRICHEXTENSN"/>
</dbReference>
<dbReference type="GO" id="GO:0009279">
    <property type="term" value="C:cell outer membrane"/>
    <property type="evidence" value="ECO:0007669"/>
    <property type="project" value="UniProtKB-SubCell"/>
</dbReference>
<gene>
    <name evidence="7" type="ORF">CA12_39150</name>
</gene>
<keyword evidence="8" id="KW-1185">Reference proteome</keyword>
<dbReference type="PANTHER" id="PTHR30026">
    <property type="entry name" value="OUTER MEMBRANE PROTEIN TOLC"/>
    <property type="match status" value="1"/>
</dbReference>
<dbReference type="EMBL" id="CP036265">
    <property type="protein sequence ID" value="QDT17782.1"/>
    <property type="molecule type" value="Genomic_DNA"/>
</dbReference>
<feature type="region of interest" description="Disordered" evidence="6">
    <location>
        <begin position="865"/>
        <end position="896"/>
    </location>
</feature>
<evidence type="ECO:0000313" key="7">
    <source>
        <dbReference type="EMBL" id="QDT17782.1"/>
    </source>
</evidence>
<feature type="compositionally biased region" description="Basic and acidic residues" evidence="6">
    <location>
        <begin position="777"/>
        <end position="787"/>
    </location>
</feature>
<dbReference type="Proteomes" id="UP000318741">
    <property type="component" value="Chromosome"/>
</dbReference>
<dbReference type="Gene3D" id="1.20.1600.10">
    <property type="entry name" value="Outer membrane efflux proteins (OEP)"/>
    <property type="match status" value="1"/>
</dbReference>
<reference evidence="7 8" key="1">
    <citation type="submission" date="2019-02" db="EMBL/GenBank/DDBJ databases">
        <title>Deep-cultivation of Planctomycetes and their phenomic and genomic characterization uncovers novel biology.</title>
        <authorList>
            <person name="Wiegand S."/>
            <person name="Jogler M."/>
            <person name="Boedeker C."/>
            <person name="Pinto D."/>
            <person name="Vollmers J."/>
            <person name="Rivas-Marin E."/>
            <person name="Kohn T."/>
            <person name="Peeters S.H."/>
            <person name="Heuer A."/>
            <person name="Rast P."/>
            <person name="Oberbeckmann S."/>
            <person name="Bunk B."/>
            <person name="Jeske O."/>
            <person name="Meyerdierks A."/>
            <person name="Storesund J.E."/>
            <person name="Kallscheuer N."/>
            <person name="Luecker S."/>
            <person name="Lage O.M."/>
            <person name="Pohl T."/>
            <person name="Merkel B.J."/>
            <person name="Hornburger P."/>
            <person name="Mueller R.-W."/>
            <person name="Bruemmer F."/>
            <person name="Labrenz M."/>
            <person name="Spormann A.M."/>
            <person name="Op den Camp H."/>
            <person name="Overmann J."/>
            <person name="Amann R."/>
            <person name="Jetten M.S.M."/>
            <person name="Mascher T."/>
            <person name="Medema M.H."/>
            <person name="Devos D.P."/>
            <person name="Kaster A.-K."/>
            <person name="Ovreas L."/>
            <person name="Rohde M."/>
            <person name="Galperin M.Y."/>
            <person name="Jogler C."/>
        </authorList>
    </citation>
    <scope>NUCLEOTIDE SEQUENCE [LARGE SCALE GENOMIC DNA]</scope>
    <source>
        <strain evidence="7 8">CA12</strain>
    </source>
</reference>
<dbReference type="InterPro" id="IPR051906">
    <property type="entry name" value="TolC-like"/>
</dbReference>
<sequence>MTRPPLNVPSLSRRGSRAARLRRAAGAGCVAALVALPGCAGFGGKTQAEPKLTYLGDARPAEHIESGAKISYAHGVENDVRPLLNGAAPRTIADMSKAEIWDLELDAAVKIALERSEILRTVAPRGNVTGSGFQTATLSNPDGAPSLFDPAIAQTGVLFGNRGVEAALADFDANFTSSLLFNRNETLGNNFGAGGTSGAVTGAGGGTGTGGLPGTGGTGAGAGAGGGFGTGALLPGETTTNSATYSSSLNKTLATGGTVSSFGNVNYLDSDPSFGLFPNNYTTNVGLRFTQPLLAGSGVEYTRIAGPRNPNFSAITGVNQGVVIARINEDINLLDFERNVRDLVKGVEDSYWNLYNAYRQYDTRLAARNSALETWRRLRNSADVRNLRADELTAAESADGVQTVAYRALQEQGFGNNEEPLPAQLAQAENQYFQQKSLATQSLNQIYAAEAELRRVMALPVNDGRVIRPATEPITAPFEPEWHSSLAEALCHRPELRQQKFRVKSLELQLRAARSLTQPTLNLVSQYQVNGFGDDLIADEDESSAFGTLADAEQTGWQLGVELSAPIGFRQAHLQVRNLEYRLTKARRVLAAQELDVSHQLADAFQQVALRHATATNFYNQIGAAQERLRILTDAFDAGNLRTDFLLRAQSDLAVAEGAYFEEIVAYNQAQALLQLTKGTSLDANGVYLAEGMWTPKAYQQAMRRAWERSHALPAHHLQTSPEPFTQAEDERACPQFLTNGCPPGAAFLPQQTPTNFVPGPLPPPAPVPEPTPEEAAAARERARRDGAGPVLAPAPAPAPLPMKEPRNPAPPISEPSVQPPVPPAGERSPGGSRETPLSPSDLVPGLENVMPNELDVDAILEGLDLDAPTPNAPQNGAGEAPAGEPLSAADAIRNARRAQLMNGAGWRAPQSTAPQLTARVTPASAAVPAAPAPAPAVVSPTFVPPAEPAAEDEAKHWRPLRASRSTASFPVAPAAPSPRFVTPRTVAPAVQEQPVSLGEWVSGD</sequence>
<keyword evidence="2" id="KW-1134">Transmembrane beta strand</keyword>
<comment type="subcellular location">
    <subcellularLocation>
        <location evidence="1">Cell outer membrane</location>
    </subcellularLocation>
</comment>